<gene>
    <name evidence="3" type="ORF">ACFPZJ_29360</name>
</gene>
<proteinExistence type="predicted"/>
<dbReference type="InterPro" id="IPR011990">
    <property type="entry name" value="TPR-like_helical_dom_sf"/>
</dbReference>
<dbReference type="Gene3D" id="1.25.40.10">
    <property type="entry name" value="Tetratricopeptide repeat domain"/>
    <property type="match status" value="1"/>
</dbReference>
<reference evidence="4" key="1">
    <citation type="journal article" date="2019" name="Int. J. Syst. Evol. Microbiol.">
        <title>The Global Catalogue of Microorganisms (GCM) 10K type strain sequencing project: providing services to taxonomists for standard genome sequencing and annotation.</title>
        <authorList>
            <consortium name="The Broad Institute Genomics Platform"/>
            <consortium name="The Broad Institute Genome Sequencing Center for Infectious Disease"/>
            <person name="Wu L."/>
            <person name="Ma J."/>
        </authorList>
    </citation>
    <scope>NUCLEOTIDE SEQUENCE [LARGE SCALE GENOMIC DNA]</scope>
    <source>
        <strain evidence="4">CGMCC 4.7248</strain>
    </source>
</reference>
<evidence type="ECO:0000313" key="4">
    <source>
        <dbReference type="Proteomes" id="UP001596154"/>
    </source>
</evidence>
<dbReference type="Pfam" id="PF03704">
    <property type="entry name" value="BTAD"/>
    <property type="match status" value="1"/>
</dbReference>
<dbReference type="EMBL" id="JBHSNY010000011">
    <property type="protein sequence ID" value="MFC5637805.1"/>
    <property type="molecule type" value="Genomic_DNA"/>
</dbReference>
<keyword evidence="1" id="KW-0902">Two-component regulatory system</keyword>
<dbReference type="SMART" id="SM01043">
    <property type="entry name" value="BTAD"/>
    <property type="match status" value="1"/>
</dbReference>
<dbReference type="Proteomes" id="UP001596154">
    <property type="component" value="Unassembled WGS sequence"/>
</dbReference>
<dbReference type="RefSeq" id="WP_381027767.1">
    <property type="nucleotide sequence ID" value="NZ_JBHSNY010000011.1"/>
</dbReference>
<sequence>MPCSAHTARGAGRPWPRSSWCRARVCAGAPPGGDVSAGRRGAPVDRAANGVDDRCWPEAIRCAGRLVAHVSMREESHRLLMRRYQHSGDRARAVGAYHVRAAVLERELGIEPPPDTRALFLRHEGHEDVPGGRRARRTKVSCRLLTAPTGCGSTGRFTAWGRGFRRRRGSVTGC</sequence>
<dbReference type="InterPro" id="IPR005158">
    <property type="entry name" value="BTAD"/>
</dbReference>
<evidence type="ECO:0000256" key="1">
    <source>
        <dbReference type="ARBA" id="ARBA00023012"/>
    </source>
</evidence>
<evidence type="ECO:0000259" key="2">
    <source>
        <dbReference type="SMART" id="SM01043"/>
    </source>
</evidence>
<feature type="domain" description="Bacterial transcriptional activator" evidence="2">
    <location>
        <begin position="3"/>
        <end position="124"/>
    </location>
</feature>
<evidence type="ECO:0000313" key="3">
    <source>
        <dbReference type="EMBL" id="MFC5637805.1"/>
    </source>
</evidence>
<comment type="caution">
    <text evidence="3">The sequence shown here is derived from an EMBL/GenBank/DDBJ whole genome shotgun (WGS) entry which is preliminary data.</text>
</comment>
<accession>A0ABW0UXP5</accession>
<keyword evidence="4" id="KW-1185">Reference proteome</keyword>
<name>A0ABW0UXP5_9ACTN</name>
<dbReference type="InterPro" id="IPR051677">
    <property type="entry name" value="AfsR-DnrI-RedD_regulator"/>
</dbReference>
<dbReference type="SUPFAM" id="SSF48452">
    <property type="entry name" value="TPR-like"/>
    <property type="match status" value="1"/>
</dbReference>
<organism evidence="3 4">
    <name type="scientific">Streptomyces bullii</name>
    <dbReference type="NCBI Taxonomy" id="349910"/>
    <lineage>
        <taxon>Bacteria</taxon>
        <taxon>Bacillati</taxon>
        <taxon>Actinomycetota</taxon>
        <taxon>Actinomycetes</taxon>
        <taxon>Kitasatosporales</taxon>
        <taxon>Streptomycetaceae</taxon>
        <taxon>Streptomyces</taxon>
    </lineage>
</organism>
<dbReference type="PANTHER" id="PTHR35807">
    <property type="entry name" value="TRANSCRIPTIONAL REGULATOR REDD-RELATED"/>
    <property type="match status" value="1"/>
</dbReference>
<protein>
    <submittedName>
        <fullName evidence="3">Bacterial transcriptional activator domain-containing protein</fullName>
    </submittedName>
</protein>